<dbReference type="Gene3D" id="1.10.287.130">
    <property type="match status" value="1"/>
</dbReference>
<keyword evidence="4" id="KW-1003">Cell membrane</keyword>
<dbReference type="Gene3D" id="3.30.565.10">
    <property type="entry name" value="Histidine kinase-like ATPase, C-terminal domain"/>
    <property type="match status" value="1"/>
</dbReference>
<keyword evidence="10" id="KW-1133">Transmembrane helix</keyword>
<evidence type="ECO:0000313" key="14">
    <source>
        <dbReference type="Proteomes" id="UP001380822"/>
    </source>
</evidence>
<keyword evidence="10" id="KW-0472">Membrane</keyword>
<dbReference type="Proteomes" id="UP001380822">
    <property type="component" value="Unassembled WGS sequence"/>
</dbReference>
<keyword evidence="8" id="KW-0418">Kinase</keyword>
<dbReference type="SUPFAM" id="SSF47384">
    <property type="entry name" value="Homodimeric domain of signal transducing histidine kinase"/>
    <property type="match status" value="1"/>
</dbReference>
<dbReference type="GO" id="GO:0005524">
    <property type="term" value="F:ATP binding"/>
    <property type="evidence" value="ECO:0007669"/>
    <property type="project" value="UniProtKB-KW"/>
</dbReference>
<feature type="domain" description="HAMP" evidence="12">
    <location>
        <begin position="169"/>
        <end position="221"/>
    </location>
</feature>
<dbReference type="PANTHER" id="PTHR44936:SF10">
    <property type="entry name" value="SENSOR PROTEIN RSTB"/>
    <property type="match status" value="1"/>
</dbReference>
<dbReference type="InterPro" id="IPR003660">
    <property type="entry name" value="HAMP_dom"/>
</dbReference>
<evidence type="ECO:0000313" key="13">
    <source>
        <dbReference type="EMBL" id="MEH0098113.1"/>
    </source>
</evidence>
<dbReference type="PROSITE" id="PS50109">
    <property type="entry name" value="HIS_KIN"/>
    <property type="match status" value="1"/>
</dbReference>
<feature type="domain" description="Histidine kinase" evidence="11">
    <location>
        <begin position="229"/>
        <end position="426"/>
    </location>
</feature>
<name>A0ABU7ZSM6_9HYPH</name>
<dbReference type="PRINTS" id="PR00344">
    <property type="entry name" value="BCTRLSENSOR"/>
</dbReference>
<dbReference type="InterPro" id="IPR004358">
    <property type="entry name" value="Sig_transdc_His_kin-like_C"/>
</dbReference>
<dbReference type="InterPro" id="IPR003661">
    <property type="entry name" value="HisK_dim/P_dom"/>
</dbReference>
<comment type="caution">
    <text evidence="13">The sequence shown here is derived from an EMBL/GenBank/DDBJ whole genome shotgun (WGS) entry which is preliminary data.</text>
</comment>
<keyword evidence="5" id="KW-0597">Phosphoprotein</keyword>
<dbReference type="PROSITE" id="PS50885">
    <property type="entry name" value="HAMP"/>
    <property type="match status" value="1"/>
</dbReference>
<dbReference type="SMART" id="SM00387">
    <property type="entry name" value="HATPase_c"/>
    <property type="match status" value="1"/>
</dbReference>
<evidence type="ECO:0000256" key="2">
    <source>
        <dbReference type="ARBA" id="ARBA00004651"/>
    </source>
</evidence>
<evidence type="ECO:0000256" key="9">
    <source>
        <dbReference type="ARBA" id="ARBA00022840"/>
    </source>
</evidence>
<keyword evidence="10" id="KW-0812">Transmembrane</keyword>
<dbReference type="SMART" id="SM00388">
    <property type="entry name" value="HisKA"/>
    <property type="match status" value="1"/>
</dbReference>
<comment type="subcellular location">
    <subcellularLocation>
        <location evidence="2">Cell membrane</location>
        <topology evidence="2">Multi-pass membrane protein</topology>
    </subcellularLocation>
</comment>
<evidence type="ECO:0000259" key="11">
    <source>
        <dbReference type="PROSITE" id="PS50109"/>
    </source>
</evidence>
<dbReference type="RefSeq" id="WP_334253306.1">
    <property type="nucleotide sequence ID" value="NZ_JBAKBE010000012.1"/>
</dbReference>
<keyword evidence="7" id="KW-0547">Nucleotide-binding</keyword>
<evidence type="ECO:0000256" key="5">
    <source>
        <dbReference type="ARBA" id="ARBA00022553"/>
    </source>
</evidence>
<feature type="transmembrane region" description="Helical" evidence="10">
    <location>
        <begin position="146"/>
        <end position="167"/>
    </location>
</feature>
<gene>
    <name evidence="13" type="ORF">V6L76_17760</name>
</gene>
<dbReference type="InterPro" id="IPR036890">
    <property type="entry name" value="HATPase_C_sf"/>
</dbReference>
<accession>A0ABU7ZSM6</accession>
<keyword evidence="9 13" id="KW-0067">ATP-binding</keyword>
<evidence type="ECO:0000256" key="3">
    <source>
        <dbReference type="ARBA" id="ARBA00012438"/>
    </source>
</evidence>
<evidence type="ECO:0000256" key="10">
    <source>
        <dbReference type="SAM" id="Phobius"/>
    </source>
</evidence>
<dbReference type="InterPro" id="IPR005467">
    <property type="entry name" value="His_kinase_dom"/>
</dbReference>
<sequence>MLDSLLKQNVAVLVATILGALLVSLVLITGLVLHPQIERSASDTAQTIRNLELSFAQMDPFQQILFAEALRGDEAPGVLVAETAPQHTNAPRSWFTHYFLQVLTGRHGIAPSDVMVDTEGRVWTRIATADQPYWLSLRTIPASDPVTGALIAFGIALIAALAGGIALQRRIALPLKRLEDAVGRMSNPFDAYDSDIARPREVAAVSHALTDMSKRLQAAEADRALMLAGVSHDLRTPLTKLRLTLAMLKEADPALVAAAERNVIRIEGMLCQFLDFARGFETEETRAVPLRPLLQQAIESCADPVAVVLDAPTDAVIRAKEMALLRALDNLLTNAFRYGKPPITVCGRIQGEHLLIDVRDSGHGLSPVEARDLMRPFARGNAARAGEGTGLGLAIVHQIAKAHEGGVEFEQNEGSFTVRIRIPQAAVA</sequence>
<feature type="transmembrane region" description="Helical" evidence="10">
    <location>
        <begin position="12"/>
        <end position="33"/>
    </location>
</feature>
<dbReference type="InterPro" id="IPR050980">
    <property type="entry name" value="2C_sensor_his_kinase"/>
</dbReference>
<evidence type="ECO:0000259" key="12">
    <source>
        <dbReference type="PROSITE" id="PS50885"/>
    </source>
</evidence>
<dbReference type="CDD" id="cd00082">
    <property type="entry name" value="HisKA"/>
    <property type="match status" value="1"/>
</dbReference>
<organism evidence="13 14">
    <name type="scientific">Pannonibacter anstelovis</name>
    <dbReference type="NCBI Taxonomy" id="3121537"/>
    <lineage>
        <taxon>Bacteria</taxon>
        <taxon>Pseudomonadati</taxon>
        <taxon>Pseudomonadota</taxon>
        <taxon>Alphaproteobacteria</taxon>
        <taxon>Hyphomicrobiales</taxon>
        <taxon>Stappiaceae</taxon>
        <taxon>Pannonibacter</taxon>
    </lineage>
</organism>
<dbReference type="Pfam" id="PF02518">
    <property type="entry name" value="HATPase_c"/>
    <property type="match status" value="1"/>
</dbReference>
<evidence type="ECO:0000256" key="7">
    <source>
        <dbReference type="ARBA" id="ARBA00022741"/>
    </source>
</evidence>
<dbReference type="InterPro" id="IPR036097">
    <property type="entry name" value="HisK_dim/P_sf"/>
</dbReference>
<protein>
    <recommendedName>
        <fullName evidence="3">histidine kinase</fullName>
        <ecNumber evidence="3">2.7.13.3</ecNumber>
    </recommendedName>
</protein>
<dbReference type="EMBL" id="JBAKBE010000012">
    <property type="protein sequence ID" value="MEH0098113.1"/>
    <property type="molecule type" value="Genomic_DNA"/>
</dbReference>
<dbReference type="PANTHER" id="PTHR44936">
    <property type="entry name" value="SENSOR PROTEIN CREC"/>
    <property type="match status" value="1"/>
</dbReference>
<comment type="catalytic activity">
    <reaction evidence="1">
        <text>ATP + protein L-histidine = ADP + protein N-phospho-L-histidine.</text>
        <dbReference type="EC" id="2.7.13.3"/>
    </reaction>
</comment>
<evidence type="ECO:0000256" key="8">
    <source>
        <dbReference type="ARBA" id="ARBA00022777"/>
    </source>
</evidence>
<keyword evidence="14" id="KW-1185">Reference proteome</keyword>
<evidence type="ECO:0000256" key="6">
    <source>
        <dbReference type="ARBA" id="ARBA00022679"/>
    </source>
</evidence>
<dbReference type="SUPFAM" id="SSF55874">
    <property type="entry name" value="ATPase domain of HSP90 chaperone/DNA topoisomerase II/histidine kinase"/>
    <property type="match status" value="1"/>
</dbReference>
<reference evidence="13 14" key="1">
    <citation type="submission" date="2024-02" db="EMBL/GenBank/DDBJ databases">
        <title>A new putative Pannonibacter species isolated from two cases of bloodstream infections in paediatric patients.</title>
        <authorList>
            <person name="Castellana S."/>
            <person name="De Laurentiis V."/>
            <person name="Grassi M."/>
            <person name="De Leonardis F."/>
            <person name="Mosca A."/>
            <person name="De Carlo C."/>
            <person name="Sparapano E."/>
            <person name="Ronga L."/>
            <person name="Santacroce L."/>
            <person name="Chironna M."/>
            <person name="De Robertis A."/>
            <person name="Bianco A."/>
            <person name="Del Sambro L."/>
            <person name="Capozzi L."/>
            <person name="Parisi A."/>
        </authorList>
    </citation>
    <scope>NUCLEOTIDE SEQUENCE [LARGE SCALE GENOMIC DNA]</scope>
    <source>
        <strain evidence="13 14">Pt2</strain>
    </source>
</reference>
<dbReference type="Pfam" id="PF00512">
    <property type="entry name" value="HisKA"/>
    <property type="match status" value="1"/>
</dbReference>
<proteinExistence type="predicted"/>
<evidence type="ECO:0000256" key="4">
    <source>
        <dbReference type="ARBA" id="ARBA00022475"/>
    </source>
</evidence>
<dbReference type="InterPro" id="IPR003594">
    <property type="entry name" value="HATPase_dom"/>
</dbReference>
<evidence type="ECO:0000256" key="1">
    <source>
        <dbReference type="ARBA" id="ARBA00000085"/>
    </source>
</evidence>
<keyword evidence="6" id="KW-0808">Transferase</keyword>
<dbReference type="EC" id="2.7.13.3" evidence="3"/>